<proteinExistence type="predicted"/>
<accession>A0A4P9XT90</accession>
<dbReference type="AlphaFoldDB" id="A0A4P9XT90"/>
<dbReference type="SUPFAM" id="SSF56112">
    <property type="entry name" value="Protein kinase-like (PK-like)"/>
    <property type="match status" value="1"/>
</dbReference>
<evidence type="ECO:0000313" key="3">
    <source>
        <dbReference type="EMBL" id="RKP08751.1"/>
    </source>
</evidence>
<protein>
    <recommendedName>
        <fullName evidence="2">Protein kinase domain-containing protein</fullName>
    </recommendedName>
</protein>
<organism evidence="3 4">
    <name type="scientific">Thamnocephalis sphaerospora</name>
    <dbReference type="NCBI Taxonomy" id="78915"/>
    <lineage>
        <taxon>Eukaryota</taxon>
        <taxon>Fungi</taxon>
        <taxon>Fungi incertae sedis</taxon>
        <taxon>Zoopagomycota</taxon>
        <taxon>Zoopagomycotina</taxon>
        <taxon>Zoopagomycetes</taxon>
        <taxon>Zoopagales</taxon>
        <taxon>Sigmoideomycetaceae</taxon>
        <taxon>Thamnocephalis</taxon>
    </lineage>
</organism>
<dbReference type="GO" id="GO:0004672">
    <property type="term" value="F:protein kinase activity"/>
    <property type="evidence" value="ECO:0007669"/>
    <property type="project" value="InterPro"/>
</dbReference>
<dbReference type="EMBL" id="KZ992573">
    <property type="protein sequence ID" value="RKP08751.1"/>
    <property type="molecule type" value="Genomic_DNA"/>
</dbReference>
<dbReference type="STRING" id="78915.A0A4P9XT90"/>
<feature type="chain" id="PRO_5020687514" description="Protein kinase domain-containing protein" evidence="1">
    <location>
        <begin position="29"/>
        <end position="323"/>
    </location>
</feature>
<dbReference type="GO" id="GO:0005524">
    <property type="term" value="F:ATP binding"/>
    <property type="evidence" value="ECO:0007669"/>
    <property type="project" value="InterPro"/>
</dbReference>
<sequence length="323" mass="36387">MHAFTVRAFLAITAAALLNSGASLQASAQSDLPPSYESALSASDTEWPNQPGLYVTRWLPEGSNGMRTAIVNYSSVNGLLKCTPHMDQHNNEIETIGMIGGYSLREYMPMVPHYQKDVVVAKVASYLSCILFVMHRRELVHGNITPDTVYVRWNDAGDLRITLTGFEGSQPLLNVPQKSIVKPEGYSPPEDFVESRVYQRPRDAWMLGATLYFMANGHPPYGFEYSASHEAMLPISENELKKTMINREIKDLLQPRIALRAHASSIAFSRTFDMAENMTLGDILWERWDYLKSMLPIVGTPSWQATPPPKTRVEDNLTRYKTR</sequence>
<dbReference type="Gene3D" id="1.10.510.10">
    <property type="entry name" value="Transferase(Phosphotransferase) domain 1"/>
    <property type="match status" value="1"/>
</dbReference>
<reference evidence="4" key="1">
    <citation type="journal article" date="2018" name="Nat. Microbiol.">
        <title>Leveraging single-cell genomics to expand the fungal tree of life.</title>
        <authorList>
            <person name="Ahrendt S.R."/>
            <person name="Quandt C.A."/>
            <person name="Ciobanu D."/>
            <person name="Clum A."/>
            <person name="Salamov A."/>
            <person name="Andreopoulos B."/>
            <person name="Cheng J.F."/>
            <person name="Woyke T."/>
            <person name="Pelin A."/>
            <person name="Henrissat B."/>
            <person name="Reynolds N.K."/>
            <person name="Benny G.L."/>
            <person name="Smith M.E."/>
            <person name="James T.Y."/>
            <person name="Grigoriev I.V."/>
        </authorList>
    </citation>
    <scope>NUCLEOTIDE SEQUENCE [LARGE SCALE GENOMIC DNA]</scope>
    <source>
        <strain evidence="4">RSA 1356</strain>
    </source>
</reference>
<dbReference type="Proteomes" id="UP000271241">
    <property type="component" value="Unassembled WGS sequence"/>
</dbReference>
<evidence type="ECO:0000259" key="2">
    <source>
        <dbReference type="PROSITE" id="PS50011"/>
    </source>
</evidence>
<feature type="signal peptide" evidence="1">
    <location>
        <begin position="1"/>
        <end position="28"/>
    </location>
</feature>
<keyword evidence="1" id="KW-0732">Signal</keyword>
<keyword evidence="4" id="KW-1185">Reference proteome</keyword>
<evidence type="ECO:0000256" key="1">
    <source>
        <dbReference type="SAM" id="SignalP"/>
    </source>
</evidence>
<dbReference type="InterPro" id="IPR000719">
    <property type="entry name" value="Prot_kinase_dom"/>
</dbReference>
<evidence type="ECO:0000313" key="4">
    <source>
        <dbReference type="Proteomes" id="UP000271241"/>
    </source>
</evidence>
<gene>
    <name evidence="3" type="ORF">THASP1DRAFT_23324</name>
</gene>
<dbReference type="OrthoDB" id="4062651at2759"/>
<name>A0A4P9XT90_9FUNG</name>
<feature type="domain" description="Protein kinase" evidence="2">
    <location>
        <begin position="1"/>
        <end position="272"/>
    </location>
</feature>
<dbReference type="PROSITE" id="PS50011">
    <property type="entry name" value="PROTEIN_KINASE_DOM"/>
    <property type="match status" value="1"/>
</dbReference>
<dbReference type="InterPro" id="IPR011009">
    <property type="entry name" value="Kinase-like_dom_sf"/>
</dbReference>